<dbReference type="EMBL" id="BAAARA010000015">
    <property type="protein sequence ID" value="GAA2356291.1"/>
    <property type="molecule type" value="Genomic_DNA"/>
</dbReference>
<dbReference type="InterPro" id="IPR023940">
    <property type="entry name" value="DHDPR_bac"/>
</dbReference>
<feature type="domain" description="Dihydrodipicolinate reductase C-terminal" evidence="15">
    <location>
        <begin position="132"/>
        <end position="267"/>
    </location>
</feature>
<dbReference type="InterPro" id="IPR036291">
    <property type="entry name" value="NAD(P)-bd_dom_sf"/>
</dbReference>
<feature type="binding site" evidence="13">
    <location>
        <begin position="166"/>
        <end position="167"/>
    </location>
    <ligand>
        <name>(S)-2,3,4,5-tetrahydrodipicolinate</name>
        <dbReference type="ChEBI" id="CHEBI:16845"/>
    </ligand>
</feature>
<comment type="pathway">
    <text evidence="9 13">Amino-acid biosynthesis; L-lysine biosynthesis via DAP pathway; (S)-tetrahydrodipicolinate from L-aspartate: step 4/4.</text>
</comment>
<evidence type="ECO:0000259" key="15">
    <source>
        <dbReference type="Pfam" id="PF05173"/>
    </source>
</evidence>
<dbReference type="InterPro" id="IPR022664">
    <property type="entry name" value="DapB_N_CS"/>
</dbReference>
<keyword evidence="5 13" id="KW-0220">Diaminopimelate biosynthesis</keyword>
<evidence type="ECO:0000256" key="4">
    <source>
        <dbReference type="ARBA" id="ARBA00022857"/>
    </source>
</evidence>
<evidence type="ECO:0000256" key="3">
    <source>
        <dbReference type="ARBA" id="ARBA00022605"/>
    </source>
</evidence>
<comment type="caution">
    <text evidence="16">The sequence shown here is derived from an EMBL/GenBank/DDBJ whole genome shotgun (WGS) entry which is preliminary data.</text>
</comment>
<evidence type="ECO:0000256" key="12">
    <source>
        <dbReference type="ARBA" id="ARBA00049396"/>
    </source>
</evidence>
<comment type="subcellular location">
    <subcellularLocation>
        <location evidence="13">Cytoplasm</location>
    </subcellularLocation>
</comment>
<dbReference type="EC" id="1.17.1.8" evidence="10 13"/>
<keyword evidence="2 13" id="KW-0963">Cytoplasm</keyword>
<dbReference type="Gene3D" id="3.30.360.10">
    <property type="entry name" value="Dihydrodipicolinate Reductase, domain 2"/>
    <property type="match status" value="1"/>
</dbReference>
<feature type="binding site" evidence="13">
    <location>
        <position position="157"/>
    </location>
    <ligand>
        <name>(S)-2,3,4,5-tetrahydrodipicolinate</name>
        <dbReference type="ChEBI" id="CHEBI:16845"/>
    </ligand>
</feature>
<comment type="subunit">
    <text evidence="13">Homotetramer.</text>
</comment>
<comment type="catalytic activity">
    <reaction evidence="12 13">
        <text>(S)-2,3,4,5-tetrahydrodipicolinate + NAD(+) + H2O = (2S,4S)-4-hydroxy-2,3,4,5-tetrahydrodipicolinate + NADH + H(+)</text>
        <dbReference type="Rhea" id="RHEA:35323"/>
        <dbReference type="ChEBI" id="CHEBI:15377"/>
        <dbReference type="ChEBI" id="CHEBI:15378"/>
        <dbReference type="ChEBI" id="CHEBI:16845"/>
        <dbReference type="ChEBI" id="CHEBI:57540"/>
        <dbReference type="ChEBI" id="CHEBI:57945"/>
        <dbReference type="ChEBI" id="CHEBI:67139"/>
        <dbReference type="EC" id="1.17.1.8"/>
    </reaction>
</comment>
<evidence type="ECO:0000313" key="16">
    <source>
        <dbReference type="EMBL" id="GAA2356291.1"/>
    </source>
</evidence>
<dbReference type="Pfam" id="PF05173">
    <property type="entry name" value="DapB_C"/>
    <property type="match status" value="1"/>
</dbReference>
<evidence type="ECO:0000256" key="11">
    <source>
        <dbReference type="ARBA" id="ARBA00049080"/>
    </source>
</evidence>
<comment type="similarity">
    <text evidence="1 13">Belongs to the DapB family.</text>
</comment>
<dbReference type="SUPFAM" id="SSF51735">
    <property type="entry name" value="NAD(P)-binding Rossmann-fold domains"/>
    <property type="match status" value="1"/>
</dbReference>
<dbReference type="SUPFAM" id="SSF55347">
    <property type="entry name" value="Glyceraldehyde-3-phosphate dehydrogenase-like, C-terminal domain"/>
    <property type="match status" value="1"/>
</dbReference>
<feature type="binding site" evidence="13">
    <location>
        <begin position="99"/>
        <end position="101"/>
    </location>
    <ligand>
        <name>NAD(+)</name>
        <dbReference type="ChEBI" id="CHEBI:57540"/>
    </ligand>
</feature>
<protein>
    <recommendedName>
        <fullName evidence="10 13">4-hydroxy-tetrahydrodipicolinate reductase</fullName>
        <shortName evidence="13">HTPA reductase</shortName>
        <ecNumber evidence="10 13">1.17.1.8</ecNumber>
    </recommendedName>
</protein>
<evidence type="ECO:0000256" key="13">
    <source>
        <dbReference type="HAMAP-Rule" id="MF_00102"/>
    </source>
</evidence>
<dbReference type="Proteomes" id="UP001501218">
    <property type="component" value="Unassembled WGS sequence"/>
</dbReference>
<keyword evidence="4 13" id="KW-0521">NADP</keyword>
<comment type="catalytic activity">
    <reaction evidence="11 13">
        <text>(S)-2,3,4,5-tetrahydrodipicolinate + NADP(+) + H2O = (2S,4S)-4-hydroxy-2,3,4,5-tetrahydrodipicolinate + NADPH + H(+)</text>
        <dbReference type="Rhea" id="RHEA:35331"/>
        <dbReference type="ChEBI" id="CHEBI:15377"/>
        <dbReference type="ChEBI" id="CHEBI:15378"/>
        <dbReference type="ChEBI" id="CHEBI:16845"/>
        <dbReference type="ChEBI" id="CHEBI:57783"/>
        <dbReference type="ChEBI" id="CHEBI:58349"/>
        <dbReference type="ChEBI" id="CHEBI:67139"/>
        <dbReference type="EC" id="1.17.1.8"/>
    </reaction>
</comment>
<accession>A0ABN3GNK9</accession>
<dbReference type="InterPro" id="IPR000846">
    <property type="entry name" value="DapB_N"/>
</dbReference>
<feature type="active site" description="Proton donor/acceptor" evidence="13">
    <location>
        <position position="156"/>
    </location>
</feature>
<organism evidence="16 17">
    <name type="scientific">Saccharopolyspora halophila</name>
    <dbReference type="NCBI Taxonomy" id="405551"/>
    <lineage>
        <taxon>Bacteria</taxon>
        <taxon>Bacillati</taxon>
        <taxon>Actinomycetota</taxon>
        <taxon>Actinomycetes</taxon>
        <taxon>Pseudonocardiales</taxon>
        <taxon>Pseudonocardiaceae</taxon>
        <taxon>Saccharopolyspora</taxon>
    </lineage>
</organism>
<dbReference type="Pfam" id="PF01113">
    <property type="entry name" value="DapB_N"/>
    <property type="match status" value="1"/>
</dbReference>
<reference evidence="16 17" key="1">
    <citation type="journal article" date="2019" name="Int. J. Syst. Evol. Microbiol.">
        <title>The Global Catalogue of Microorganisms (GCM) 10K type strain sequencing project: providing services to taxonomists for standard genome sequencing and annotation.</title>
        <authorList>
            <consortium name="The Broad Institute Genomics Platform"/>
            <consortium name="The Broad Institute Genome Sequencing Center for Infectious Disease"/>
            <person name="Wu L."/>
            <person name="Ma J."/>
        </authorList>
    </citation>
    <scope>NUCLEOTIDE SEQUENCE [LARGE SCALE GENOMIC DNA]</scope>
    <source>
        <strain evidence="16 17">JCM 16221</strain>
    </source>
</reference>
<dbReference type="CDD" id="cd02274">
    <property type="entry name" value="DHDPR_N"/>
    <property type="match status" value="1"/>
</dbReference>
<evidence type="ECO:0000256" key="8">
    <source>
        <dbReference type="ARBA" id="ARBA00023154"/>
    </source>
</evidence>
<feature type="domain" description="Dihydrodipicolinate reductase N-terminal" evidence="14">
    <location>
        <begin position="25"/>
        <end position="129"/>
    </location>
</feature>
<proteinExistence type="inferred from homology"/>
<dbReference type="PROSITE" id="PS01298">
    <property type="entry name" value="DAPB"/>
    <property type="match status" value="1"/>
</dbReference>
<evidence type="ECO:0000256" key="2">
    <source>
        <dbReference type="ARBA" id="ARBA00022490"/>
    </source>
</evidence>
<comment type="caution">
    <text evidence="13">Lacks conserved residue(s) required for the propagation of feature annotation.</text>
</comment>
<evidence type="ECO:0000256" key="7">
    <source>
        <dbReference type="ARBA" id="ARBA00023027"/>
    </source>
</evidence>
<name>A0ABN3GNK9_9PSEU</name>
<dbReference type="PANTHER" id="PTHR20836:SF0">
    <property type="entry name" value="4-HYDROXY-TETRAHYDRODIPICOLINATE REDUCTASE 1, CHLOROPLASTIC-RELATED"/>
    <property type="match status" value="1"/>
</dbReference>
<keyword evidence="17" id="KW-1185">Reference proteome</keyword>
<evidence type="ECO:0000256" key="10">
    <source>
        <dbReference type="ARBA" id="ARBA00038983"/>
    </source>
</evidence>
<comment type="caution">
    <text evidence="13">Was originally thought to be a dihydrodipicolinate reductase (DHDPR), catalyzing the conversion of dihydrodipicolinate to tetrahydrodipicolinate. However, it was shown in E.coli that the substrate of the enzymatic reaction is not dihydrodipicolinate (DHDP) but in fact (2S,4S)-4-hydroxy-2,3,4,5-tetrahydrodipicolinic acid (HTPA), the product released by the DapA-catalyzed reaction.</text>
</comment>
<dbReference type="InterPro" id="IPR022663">
    <property type="entry name" value="DapB_C"/>
</dbReference>
<dbReference type="PIRSF" id="PIRSF000161">
    <property type="entry name" value="DHPR"/>
    <property type="match status" value="1"/>
</dbReference>
<keyword evidence="3 13" id="KW-0028">Amino-acid biosynthesis</keyword>
<sequence length="270" mass="28372">MAALPAVPRLRGTWRFGVERVRAVIKVGVLGARGRMGSEAVRAVGEAADTELVAEINRGDSLSGLVDAGAQVAVDLTHPDSVLDNIEFCVDNGIHVVVGTSGLGPDELDTVRSRLEANPGIGVIVAPNFAIGAVLSMRFAELAAKYFDSAEIVELHHPKKADAPSGTAARTAQVIGKARAEGQLDPMPDATTKELDGARGAEIDGVRVHSVRMAGLVAHQEVLFGTDGESFAIRHDSYDRRSFMPGVLLCVRDIGERPGLTVGLDALLGI</sequence>
<evidence type="ECO:0000259" key="14">
    <source>
        <dbReference type="Pfam" id="PF01113"/>
    </source>
</evidence>
<comment type="function">
    <text evidence="13">Catalyzes the conversion of 4-hydroxy-tetrahydrodipicolinate (HTPA) to tetrahydrodipicolinate.</text>
</comment>
<gene>
    <name evidence="13 16" type="primary">dapB</name>
    <name evidence="16" type="ORF">GCM10009854_38000</name>
</gene>
<feature type="binding site" evidence="13">
    <location>
        <begin position="126"/>
        <end position="129"/>
    </location>
    <ligand>
        <name>NAD(+)</name>
        <dbReference type="ChEBI" id="CHEBI:57540"/>
    </ligand>
</feature>
<dbReference type="Gene3D" id="3.40.50.720">
    <property type="entry name" value="NAD(P)-binding Rossmann-like Domain"/>
    <property type="match status" value="1"/>
</dbReference>
<dbReference type="HAMAP" id="MF_00102">
    <property type="entry name" value="DapB"/>
    <property type="match status" value="1"/>
</dbReference>
<keyword evidence="7 13" id="KW-0520">NAD</keyword>
<dbReference type="PANTHER" id="PTHR20836">
    <property type="entry name" value="DIHYDRODIPICOLINATE REDUCTASE"/>
    <property type="match status" value="1"/>
</dbReference>
<dbReference type="NCBIfam" id="TIGR00036">
    <property type="entry name" value="dapB"/>
    <property type="match status" value="1"/>
</dbReference>
<evidence type="ECO:0000256" key="6">
    <source>
        <dbReference type="ARBA" id="ARBA00023002"/>
    </source>
</evidence>
<keyword evidence="6 13" id="KW-0560">Oxidoreductase</keyword>
<evidence type="ECO:0000256" key="9">
    <source>
        <dbReference type="ARBA" id="ARBA00037922"/>
    </source>
</evidence>
<feature type="binding site" evidence="13">
    <location>
        <begin position="31"/>
        <end position="36"/>
    </location>
    <ligand>
        <name>NAD(+)</name>
        <dbReference type="ChEBI" id="CHEBI:57540"/>
    </ligand>
</feature>
<evidence type="ECO:0000313" key="17">
    <source>
        <dbReference type="Proteomes" id="UP001501218"/>
    </source>
</evidence>
<feature type="active site" description="Proton donor" evidence="13">
    <location>
        <position position="160"/>
    </location>
</feature>
<keyword evidence="8 13" id="KW-0457">Lysine biosynthesis</keyword>
<evidence type="ECO:0000256" key="5">
    <source>
        <dbReference type="ARBA" id="ARBA00022915"/>
    </source>
</evidence>
<feature type="binding site" evidence="13">
    <location>
        <position position="58"/>
    </location>
    <ligand>
        <name>NADP(+)</name>
        <dbReference type="ChEBI" id="CHEBI:58349"/>
    </ligand>
</feature>
<evidence type="ECO:0000256" key="1">
    <source>
        <dbReference type="ARBA" id="ARBA00006642"/>
    </source>
</evidence>